<comment type="caution">
    <text evidence="2">The sequence shown here is derived from an EMBL/GenBank/DDBJ whole genome shotgun (WGS) entry which is preliminary data.</text>
</comment>
<evidence type="ECO:0000256" key="1">
    <source>
        <dbReference type="SAM" id="MobiDB-lite"/>
    </source>
</evidence>
<dbReference type="Proteomes" id="UP000623440">
    <property type="component" value="Unassembled WGS sequence"/>
</dbReference>
<keyword evidence="3" id="KW-1185">Reference proteome</keyword>
<sequence length="413" mass="46014">MLASQPSITPAQTSSKKAQQHNQAQVLTQEGYKQLNLGQAIKALEIWEKATSIYRQLDNQEEISGSLIDESIALQALGANLRTCHTLVEALKLDKNAGICTIAPAQSTESIKQLLYTAITKQKPIPVYLLGWRHLGEALRQIGKLDESKIVLKETLSLTKRTPSADISGILLSLGKVEQSIYKQAQNRYFQTEEPVFQREIVNMVQYQALNSLDIYQQVSDIPSIPIGVKLQAQLHRLSLLLDFDSWLAAESNPRNTELNNIRTKINHQIQPATTLILNNSSAFYQLPASNSIYAKLNFAKSLNKIASKQLRSIAIEYAEEALQTAKGLNNSRLKSDSFGTLGKLKPEQSLAYFQAALSQAQLSQSSDLAYQWQQQLGDLYKKQGKYDTALQAYSAAIDNVTYCISFTSKFIL</sequence>
<dbReference type="SUPFAM" id="SSF48452">
    <property type="entry name" value="TPR-like"/>
    <property type="match status" value="2"/>
</dbReference>
<dbReference type="InterPro" id="IPR011990">
    <property type="entry name" value="TPR-like_helical_dom_sf"/>
</dbReference>
<dbReference type="Gene3D" id="1.25.40.10">
    <property type="entry name" value="Tetratricopeptide repeat domain"/>
    <property type="match status" value="2"/>
</dbReference>
<protein>
    <submittedName>
        <fullName evidence="2">Uncharacterized protein</fullName>
    </submittedName>
</protein>
<dbReference type="InterPro" id="IPR019734">
    <property type="entry name" value="TPR_rpt"/>
</dbReference>
<feature type="region of interest" description="Disordered" evidence="1">
    <location>
        <begin position="1"/>
        <end position="23"/>
    </location>
</feature>
<dbReference type="EMBL" id="JACJSI010000162">
    <property type="protein sequence ID" value="MBD2534449.1"/>
    <property type="molecule type" value="Genomic_DNA"/>
</dbReference>
<evidence type="ECO:0000313" key="2">
    <source>
        <dbReference type="EMBL" id="MBD2534449.1"/>
    </source>
</evidence>
<dbReference type="RefSeq" id="WP_190944953.1">
    <property type="nucleotide sequence ID" value="NZ_JACJSI010000162.1"/>
</dbReference>
<accession>A0ABR8E1J7</accession>
<dbReference type="SMART" id="SM00028">
    <property type="entry name" value="TPR"/>
    <property type="match status" value="3"/>
</dbReference>
<proteinExistence type="predicted"/>
<gene>
    <name evidence="2" type="ORF">H6G97_35110</name>
</gene>
<organism evidence="2 3">
    <name type="scientific">Nostoc flagelliforme FACHB-838</name>
    <dbReference type="NCBI Taxonomy" id="2692904"/>
    <lineage>
        <taxon>Bacteria</taxon>
        <taxon>Bacillati</taxon>
        <taxon>Cyanobacteriota</taxon>
        <taxon>Cyanophyceae</taxon>
        <taxon>Nostocales</taxon>
        <taxon>Nostocaceae</taxon>
        <taxon>Nostoc</taxon>
    </lineage>
</organism>
<name>A0ABR8E1J7_9NOSO</name>
<evidence type="ECO:0000313" key="3">
    <source>
        <dbReference type="Proteomes" id="UP000623440"/>
    </source>
</evidence>
<reference evidence="2 3" key="1">
    <citation type="journal article" date="2020" name="ISME J.">
        <title>Comparative genomics reveals insights into cyanobacterial evolution and habitat adaptation.</title>
        <authorList>
            <person name="Chen M.Y."/>
            <person name="Teng W.K."/>
            <person name="Zhao L."/>
            <person name="Hu C.X."/>
            <person name="Zhou Y.K."/>
            <person name="Han B.P."/>
            <person name="Song L.R."/>
            <person name="Shu W.S."/>
        </authorList>
    </citation>
    <scope>NUCLEOTIDE SEQUENCE [LARGE SCALE GENOMIC DNA]</scope>
    <source>
        <strain evidence="2 3">FACHB-838</strain>
    </source>
</reference>